<evidence type="ECO:0000313" key="1">
    <source>
        <dbReference type="EMBL" id="KAG0477202.1"/>
    </source>
</evidence>
<dbReference type="OrthoDB" id="666726at2759"/>
<sequence length="80" mass="9105">MIGLQHSVVYEWLNLLKLMKCESNLEAGEGAYLPSLMFVEMVSRLGDAWIPWSQDNNILICDQKNNSCNVFPDNEKDGVE</sequence>
<evidence type="ECO:0000313" key="2">
    <source>
        <dbReference type="Proteomes" id="UP000636800"/>
    </source>
</evidence>
<comment type="caution">
    <text evidence="1">The sequence shown here is derived from an EMBL/GenBank/DDBJ whole genome shotgun (WGS) entry which is preliminary data.</text>
</comment>
<proteinExistence type="predicted"/>
<reference evidence="1 2" key="1">
    <citation type="journal article" date="2020" name="Nat. Food">
        <title>A phased Vanilla planifolia genome enables genetic improvement of flavour and production.</title>
        <authorList>
            <person name="Hasing T."/>
            <person name="Tang H."/>
            <person name="Brym M."/>
            <person name="Khazi F."/>
            <person name="Huang T."/>
            <person name="Chambers A.H."/>
        </authorList>
    </citation>
    <scope>NUCLEOTIDE SEQUENCE [LARGE SCALE GENOMIC DNA]</scope>
    <source>
        <tissue evidence="1">Leaf</tissue>
    </source>
</reference>
<name>A0A835UX23_VANPL</name>
<protein>
    <submittedName>
        <fullName evidence="1">Uncharacterized protein</fullName>
    </submittedName>
</protein>
<dbReference type="AlphaFoldDB" id="A0A835UX23"/>
<gene>
    <name evidence="1" type="ORF">HPP92_014043</name>
</gene>
<keyword evidence="2" id="KW-1185">Reference proteome</keyword>
<organism evidence="1 2">
    <name type="scientific">Vanilla planifolia</name>
    <name type="common">Vanilla</name>
    <dbReference type="NCBI Taxonomy" id="51239"/>
    <lineage>
        <taxon>Eukaryota</taxon>
        <taxon>Viridiplantae</taxon>
        <taxon>Streptophyta</taxon>
        <taxon>Embryophyta</taxon>
        <taxon>Tracheophyta</taxon>
        <taxon>Spermatophyta</taxon>
        <taxon>Magnoliopsida</taxon>
        <taxon>Liliopsida</taxon>
        <taxon>Asparagales</taxon>
        <taxon>Orchidaceae</taxon>
        <taxon>Vanilloideae</taxon>
        <taxon>Vanilleae</taxon>
        <taxon>Vanilla</taxon>
    </lineage>
</organism>
<dbReference type="Proteomes" id="UP000636800">
    <property type="component" value="Chromosome 6"/>
</dbReference>
<dbReference type="EMBL" id="JADCNL010000006">
    <property type="protein sequence ID" value="KAG0477202.1"/>
    <property type="molecule type" value="Genomic_DNA"/>
</dbReference>
<accession>A0A835UX23</accession>